<proteinExistence type="predicted"/>
<organism evidence="3 4">
    <name type="scientific">Actinacidiphila yanglinensis</name>
    <dbReference type="NCBI Taxonomy" id="310779"/>
    <lineage>
        <taxon>Bacteria</taxon>
        <taxon>Bacillati</taxon>
        <taxon>Actinomycetota</taxon>
        <taxon>Actinomycetes</taxon>
        <taxon>Kitasatosporales</taxon>
        <taxon>Streptomycetaceae</taxon>
        <taxon>Actinacidiphila</taxon>
    </lineage>
</organism>
<dbReference type="Proteomes" id="UP000236754">
    <property type="component" value="Unassembled WGS sequence"/>
</dbReference>
<feature type="region of interest" description="Disordered" evidence="1">
    <location>
        <begin position="1"/>
        <end position="80"/>
    </location>
</feature>
<dbReference type="EMBL" id="FNVU01000003">
    <property type="protein sequence ID" value="SEG18657.1"/>
    <property type="molecule type" value="Genomic_DNA"/>
</dbReference>
<reference evidence="3 4" key="1">
    <citation type="submission" date="2016-10" db="EMBL/GenBank/DDBJ databases">
        <authorList>
            <person name="de Groot N.N."/>
        </authorList>
    </citation>
    <scope>NUCLEOTIDE SEQUENCE [LARGE SCALE GENOMIC DNA]</scope>
    <source>
        <strain evidence="3 4">CGMCC 4.2023</strain>
    </source>
</reference>
<evidence type="ECO:0000313" key="3">
    <source>
        <dbReference type="EMBL" id="SEG18657.1"/>
    </source>
</evidence>
<keyword evidence="2" id="KW-0472">Membrane</keyword>
<keyword evidence="2" id="KW-0812">Transmembrane</keyword>
<feature type="compositionally biased region" description="Basic and acidic residues" evidence="1">
    <location>
        <begin position="60"/>
        <end position="70"/>
    </location>
</feature>
<evidence type="ECO:0000256" key="1">
    <source>
        <dbReference type="SAM" id="MobiDB-lite"/>
    </source>
</evidence>
<feature type="transmembrane region" description="Helical" evidence="2">
    <location>
        <begin position="195"/>
        <end position="228"/>
    </location>
</feature>
<gene>
    <name evidence="3" type="ORF">SAMN05216223_103548</name>
</gene>
<keyword evidence="2" id="KW-1133">Transmembrane helix</keyword>
<feature type="transmembrane region" description="Helical" evidence="2">
    <location>
        <begin position="95"/>
        <end position="114"/>
    </location>
</feature>
<evidence type="ECO:0000313" key="4">
    <source>
        <dbReference type="Proteomes" id="UP000236754"/>
    </source>
</evidence>
<feature type="compositionally biased region" description="Basic and acidic residues" evidence="1">
    <location>
        <begin position="1"/>
        <end position="15"/>
    </location>
</feature>
<feature type="compositionally biased region" description="Low complexity" evidence="1">
    <location>
        <begin position="33"/>
        <end position="48"/>
    </location>
</feature>
<accession>A0A1H5Y4N3</accession>
<feature type="transmembrane region" description="Helical" evidence="2">
    <location>
        <begin position="304"/>
        <end position="323"/>
    </location>
</feature>
<name>A0A1H5Y4N3_9ACTN</name>
<evidence type="ECO:0000256" key="2">
    <source>
        <dbReference type="SAM" id="Phobius"/>
    </source>
</evidence>
<sequence>MSSRDVHRLGTRRAEAVGTRAVPSGTVLTDSPAGTTRFGARPAARGAGVHPPSSNTGGTSRRDRKGEATARRPARPGPWHGARALLQRADPRHPVLVATVVAAVLHLLWAVFLARNAGDLAAQYAWTDFIRAHPSASYDLSWYGGMHPASYSVLSPYIMAVIGVRTTAVVAGTMSTAVTAALLLRAGVERPLVPVLWTAFALWCDVVSGRATFALGMLFGLLATALLFPAERASRGRLWRSAVATTMGALATLCSPVAGLFVLVVAAALFLGGRRADACVLAAAPPLVVGTTSLLFPFYGVQPFAWYLAVLPLAVAVGISRVVPATWRSMRLGALVYALGVLLTWAVPSPIGSNVERLALLFGGTVLLIVAMGSPRGTRRALTLWLAFGCVATWQIAEPVYDQVTTHASPATAEHAGPLISELRRIRADRGRVEVVPMSSHWEASGLSPYVNLARGWNRQADVERDPLFYRGTLTATAYRDWLRHWGVGYVVLPSVQPDFAAVAEARLVAAGQPWLRPVWRNADWRVYRVSGAAPLADPPAVVDEAGPAELTVTTPRAGSVLLRIPWSPVLGIEGPHGERHGCVKADGDWTRLYAPTAGTYRIGGSYALIRGTQCDR</sequence>
<dbReference type="AlphaFoldDB" id="A0A1H5Y4N3"/>
<keyword evidence="4" id="KW-1185">Reference proteome</keyword>
<feature type="transmembrane region" description="Helical" evidence="2">
    <location>
        <begin position="278"/>
        <end position="298"/>
    </location>
</feature>
<feature type="transmembrane region" description="Helical" evidence="2">
    <location>
        <begin position="248"/>
        <end position="271"/>
    </location>
</feature>
<protein>
    <submittedName>
        <fullName evidence="3">Uncharacterized protein</fullName>
    </submittedName>
</protein>
<feature type="transmembrane region" description="Helical" evidence="2">
    <location>
        <begin position="332"/>
        <end position="351"/>
    </location>
</feature>